<feature type="compositionally biased region" description="Acidic residues" evidence="1">
    <location>
        <begin position="606"/>
        <end position="616"/>
    </location>
</feature>
<keyword evidence="3" id="KW-1185">Reference proteome</keyword>
<reference evidence="2 3" key="1">
    <citation type="journal article" date="2019" name="Sci. Rep.">
        <title>Orb-weaving spider Araneus ventricosus genome elucidates the spidroin gene catalogue.</title>
        <authorList>
            <person name="Kono N."/>
            <person name="Nakamura H."/>
            <person name="Ohtoshi R."/>
            <person name="Moran D.A.P."/>
            <person name="Shinohara A."/>
            <person name="Yoshida Y."/>
            <person name="Fujiwara M."/>
            <person name="Mori M."/>
            <person name="Tomita M."/>
            <person name="Arakawa K."/>
        </authorList>
    </citation>
    <scope>NUCLEOTIDE SEQUENCE [LARGE SCALE GENOMIC DNA]</scope>
</reference>
<feature type="region of interest" description="Disordered" evidence="1">
    <location>
        <begin position="170"/>
        <end position="667"/>
    </location>
</feature>
<comment type="caution">
    <text evidence="2">The sequence shown here is derived from an EMBL/GenBank/DDBJ whole genome shotgun (WGS) entry which is preliminary data.</text>
</comment>
<gene>
    <name evidence="2" type="primary">Washc2</name>
    <name evidence="2" type="ORF">AVEN_160969_1</name>
</gene>
<dbReference type="EMBL" id="BGPR01012474">
    <property type="protein sequence ID" value="GBN56224.1"/>
    <property type="molecule type" value="Genomic_DNA"/>
</dbReference>
<evidence type="ECO:0000313" key="3">
    <source>
        <dbReference type="Proteomes" id="UP000499080"/>
    </source>
</evidence>
<feature type="compositionally biased region" description="Basic and acidic residues" evidence="1">
    <location>
        <begin position="317"/>
        <end position="343"/>
    </location>
</feature>
<feature type="compositionally biased region" description="Basic and acidic residues" evidence="1">
    <location>
        <begin position="241"/>
        <end position="266"/>
    </location>
</feature>
<feature type="region of interest" description="Disordered" evidence="1">
    <location>
        <begin position="914"/>
        <end position="958"/>
    </location>
</feature>
<feature type="compositionally biased region" description="Acidic residues" evidence="1">
    <location>
        <begin position="293"/>
        <end position="302"/>
    </location>
</feature>
<feature type="region of interest" description="Disordered" evidence="1">
    <location>
        <begin position="977"/>
        <end position="1010"/>
    </location>
</feature>
<evidence type="ECO:0000313" key="2">
    <source>
        <dbReference type="EMBL" id="GBN56224.1"/>
    </source>
</evidence>
<feature type="compositionally biased region" description="Basic and acidic residues" evidence="1">
    <location>
        <begin position="476"/>
        <end position="490"/>
    </location>
</feature>
<sequence length="1044" mass="115252">MVQNHALYNLLTEISQNIISRTHEVENAVDSLVYRTKMANAKICNIINDFHMLSNLQFVENRVYDEEIQEAAPEQKPVEKTKEQKEAEMLPKIKKAVELGLEVLDKAFTKIHVDEISDSEDEDISSDGRTILEPKDPYASRPLPFIIGSEEFNNSDYAGLQDLLEEDVEYSVDVESSISESDETTTDEEEPLPLDEEDKFTGMPNQRRKTQSESDKYSSSEESDLFGSEKAENGFISDSSFDNKAKTNKIAEELNEEPKVERKESKSFQPTNLPQVLPVPKMQEKKKVSDDLFITDEPSDDESPFRKRTGLFTSGLKFDDDEKDMFSDDLFGEKPKGTKKASESPKPSPATKANTTVQKEKDEPALFGHEEDSDDDIFNTLMKTKAPSTVKESKTNKQSPSDKADSSSTPSSAPSTKPSGNAFDFMGGGGNSLFGDESDADDLFSTKKSSAKKFDFDASQDDDDDLFGLGGGKASKKIEAAESKKLEEKNSSLFEESGEVDKSYKKMGTPLPGLVPSKPTETKAEEISKPQSSYKKIGHALPGLVPKKADSLFENKDNSPQKPSPAISAKKVKDSIFDDSDSSGQEDKPLATPVKQPLPKKKEISLFDDEPDDDDIFSQVPKKLMSPGESPSLVNKSGKSQFSKLHSEDKPVKSEKKDNAPSLFEDDEDIFKQEIKSKPTSAVGKTKDVSLFEDSDNFDLFSPKTEVKKQTGPVLVKESLKDDLFKSSDEINSPAVSKSVSQPVKDIFADVPSHGEGIVTTKPEVKTVPLSSGAEPSEGSFLSFDAPADSTKTLHVISKDRARVSTKRRRPTKKGRMAVLEQSEKEMTPEASSPPSTSASSAPDDDLFSEVQKPPAPATQSPSTYKAQEKKKMNLMSQLMSEAAATNFGKKSAPVVEEDEDDIDIFAETLDKGRTKSRGFSFNSPIESIPPPAAKSEDKKEEEKSSAIDLLNSEDADNDDFFAEPSFKNFRNSISHKNSILDDDDDDEDDLFSTVKTSPLQKAKPEATEPDIFADDSDIFADIVKEKYEMFPSNVYDDDGDDIF</sequence>
<organism evidence="2 3">
    <name type="scientific">Araneus ventricosus</name>
    <name type="common">Orbweaver spider</name>
    <name type="synonym">Epeira ventricosa</name>
    <dbReference type="NCBI Taxonomy" id="182803"/>
    <lineage>
        <taxon>Eukaryota</taxon>
        <taxon>Metazoa</taxon>
        <taxon>Ecdysozoa</taxon>
        <taxon>Arthropoda</taxon>
        <taxon>Chelicerata</taxon>
        <taxon>Arachnida</taxon>
        <taxon>Araneae</taxon>
        <taxon>Araneomorphae</taxon>
        <taxon>Entelegynae</taxon>
        <taxon>Araneoidea</taxon>
        <taxon>Araneidae</taxon>
        <taxon>Araneus</taxon>
    </lineage>
</organism>
<feature type="compositionally biased region" description="Acidic residues" evidence="1">
    <location>
        <begin position="180"/>
        <end position="198"/>
    </location>
</feature>
<feature type="compositionally biased region" description="Acidic residues" evidence="1">
    <location>
        <begin position="981"/>
        <end position="991"/>
    </location>
</feature>
<feature type="compositionally biased region" description="Low complexity" evidence="1">
    <location>
        <begin position="831"/>
        <end position="842"/>
    </location>
</feature>
<feature type="compositionally biased region" description="Basic and acidic residues" evidence="1">
    <location>
        <begin position="547"/>
        <end position="559"/>
    </location>
</feature>
<proteinExistence type="predicted"/>
<evidence type="ECO:0000256" key="1">
    <source>
        <dbReference type="SAM" id="MobiDB-lite"/>
    </source>
</evidence>
<feature type="region of interest" description="Disordered" evidence="1">
    <location>
        <begin position="754"/>
        <end position="878"/>
    </location>
</feature>
<feature type="compositionally biased region" description="Low complexity" evidence="1">
    <location>
        <begin position="406"/>
        <end position="419"/>
    </location>
</feature>
<feature type="compositionally biased region" description="Basic and acidic residues" evidence="1">
    <location>
        <begin position="391"/>
        <end position="405"/>
    </location>
</feature>
<feature type="compositionally biased region" description="Basic and acidic residues" evidence="1">
    <location>
        <begin position="935"/>
        <end position="946"/>
    </location>
</feature>
<feature type="compositionally biased region" description="Basic and acidic residues" evidence="1">
    <location>
        <begin position="645"/>
        <end position="659"/>
    </location>
</feature>
<feature type="compositionally biased region" description="Polar residues" evidence="1">
    <location>
        <begin position="632"/>
        <end position="644"/>
    </location>
</feature>
<feature type="compositionally biased region" description="Basic residues" evidence="1">
    <location>
        <begin position="804"/>
        <end position="816"/>
    </location>
</feature>
<feature type="compositionally biased region" description="Basic and acidic residues" evidence="1">
    <location>
        <begin position="210"/>
        <end position="219"/>
    </location>
</feature>
<feature type="compositionally biased region" description="Basic and acidic residues" evidence="1">
    <location>
        <begin position="358"/>
        <end position="370"/>
    </location>
</feature>
<dbReference type="AlphaFoldDB" id="A0A4Y2PYG1"/>
<dbReference type="Proteomes" id="UP000499080">
    <property type="component" value="Unassembled WGS sequence"/>
</dbReference>
<protein>
    <submittedName>
        <fullName evidence="2">WASH complex subunit 2</fullName>
    </submittedName>
</protein>
<accession>A0A4Y2PYG1</accession>
<dbReference type="OrthoDB" id="751084at2759"/>
<name>A0A4Y2PYG1_ARAVE</name>